<keyword evidence="3" id="KW-1185">Reference proteome</keyword>
<feature type="compositionally biased region" description="Basic and acidic residues" evidence="1">
    <location>
        <begin position="1"/>
        <end position="14"/>
    </location>
</feature>
<organism evidence="2 3">
    <name type="scientific">Cetraspora pellucida</name>
    <dbReference type="NCBI Taxonomy" id="1433469"/>
    <lineage>
        <taxon>Eukaryota</taxon>
        <taxon>Fungi</taxon>
        <taxon>Fungi incertae sedis</taxon>
        <taxon>Mucoromycota</taxon>
        <taxon>Glomeromycotina</taxon>
        <taxon>Glomeromycetes</taxon>
        <taxon>Diversisporales</taxon>
        <taxon>Gigasporaceae</taxon>
        <taxon>Cetraspora</taxon>
    </lineage>
</organism>
<reference evidence="2" key="1">
    <citation type="submission" date="2021-06" db="EMBL/GenBank/DDBJ databases">
        <authorList>
            <person name="Kallberg Y."/>
            <person name="Tangrot J."/>
            <person name="Rosling A."/>
        </authorList>
    </citation>
    <scope>NUCLEOTIDE SEQUENCE</scope>
    <source>
        <strain evidence="2">FL966</strain>
    </source>
</reference>
<accession>A0A9N9BQR5</accession>
<dbReference type="AlphaFoldDB" id="A0A9N9BQR5"/>
<gene>
    <name evidence="2" type="ORF">CPELLU_LOCUS5720</name>
</gene>
<evidence type="ECO:0000256" key="1">
    <source>
        <dbReference type="SAM" id="MobiDB-lite"/>
    </source>
</evidence>
<comment type="caution">
    <text evidence="2">The sequence shown here is derived from an EMBL/GenBank/DDBJ whole genome shotgun (WGS) entry which is preliminary data.</text>
</comment>
<protein>
    <submittedName>
        <fullName evidence="2">7729_t:CDS:1</fullName>
    </submittedName>
</protein>
<dbReference type="Proteomes" id="UP000789759">
    <property type="component" value="Unassembled WGS sequence"/>
</dbReference>
<evidence type="ECO:0000313" key="3">
    <source>
        <dbReference type="Proteomes" id="UP000789759"/>
    </source>
</evidence>
<name>A0A9N9BQR5_9GLOM</name>
<proteinExistence type="predicted"/>
<feature type="region of interest" description="Disordered" evidence="1">
    <location>
        <begin position="1"/>
        <end position="22"/>
    </location>
</feature>
<dbReference type="EMBL" id="CAJVQA010003353">
    <property type="protein sequence ID" value="CAG8572535.1"/>
    <property type="molecule type" value="Genomic_DNA"/>
</dbReference>
<evidence type="ECO:0000313" key="2">
    <source>
        <dbReference type="EMBL" id="CAG8572535.1"/>
    </source>
</evidence>
<sequence length="49" mass="5843">MMERSKFKTAEPKEKKKCSKKEKKIYVTSNDNSRIFGEFADIHKEFTDI</sequence>